<evidence type="ECO:0000313" key="2">
    <source>
        <dbReference type="Proteomes" id="UP001234202"/>
    </source>
</evidence>
<evidence type="ECO:0000313" key="1">
    <source>
        <dbReference type="EMBL" id="KAJ9126235.1"/>
    </source>
</evidence>
<comment type="caution">
    <text evidence="1">The sequence shown here is derived from an EMBL/GenBank/DDBJ whole genome shotgun (WGS) entry which is preliminary data.</text>
</comment>
<gene>
    <name evidence="1" type="ORF">QFC24_001959</name>
</gene>
<protein>
    <submittedName>
        <fullName evidence="1">Uncharacterized protein</fullName>
    </submittedName>
</protein>
<name>A0ACC2XQB8_9TREE</name>
<proteinExistence type="predicted"/>
<dbReference type="EMBL" id="JASBWV010000005">
    <property type="protein sequence ID" value="KAJ9126235.1"/>
    <property type="molecule type" value="Genomic_DNA"/>
</dbReference>
<organism evidence="1 2">
    <name type="scientific">Naganishia onofrii</name>
    <dbReference type="NCBI Taxonomy" id="1851511"/>
    <lineage>
        <taxon>Eukaryota</taxon>
        <taxon>Fungi</taxon>
        <taxon>Dikarya</taxon>
        <taxon>Basidiomycota</taxon>
        <taxon>Agaricomycotina</taxon>
        <taxon>Tremellomycetes</taxon>
        <taxon>Filobasidiales</taxon>
        <taxon>Filobasidiaceae</taxon>
        <taxon>Naganishia</taxon>
    </lineage>
</organism>
<keyword evidence="2" id="KW-1185">Reference proteome</keyword>
<dbReference type="Proteomes" id="UP001234202">
    <property type="component" value="Unassembled WGS sequence"/>
</dbReference>
<sequence length="350" mass="38472">MANPRVFFDITIDNQPKGRISFELFNDVVPKTADNFLHLCLGDKGKTSSDVPLSYKGSGFHRCIKKFMLQGGDFTAGNGTGGESIYGEKFEGPGTNGSQFFITTVPTPHLDGKHVVFGRVIGGKSLVRFIENVPTDASDKPLQPVIIADCGQLAEGEEIQRDNKVEGDVYEDYPEDQDGLDESDLAQYIAIADKLKDIGSREFKAGHIENAYEMFSKGLRYLDEHPVVPEDQPVELKNTRYSLLSNKALAALKLGTKTHAKQVISCCNRILKGADEDLFDLKPADKTKALYRRGVARANLGEASAAEDDFKKALELSPNDAAVKSEMARLAKKKEAEIARQRAAYSKMFG</sequence>
<accession>A0ACC2XQB8</accession>
<reference evidence="1" key="1">
    <citation type="submission" date="2023-04" db="EMBL/GenBank/DDBJ databases">
        <title>Draft Genome sequencing of Naganishia species isolated from polar environments using Oxford Nanopore Technology.</title>
        <authorList>
            <person name="Leo P."/>
            <person name="Venkateswaran K."/>
        </authorList>
    </citation>
    <scope>NUCLEOTIDE SEQUENCE</scope>
    <source>
        <strain evidence="1">DBVPG 5303</strain>
    </source>
</reference>